<gene>
    <name evidence="1" type="ORF">ALEPTO_LOCUS7001</name>
</gene>
<dbReference type="SUPFAM" id="SSF56399">
    <property type="entry name" value="ADP-ribosylation"/>
    <property type="match status" value="1"/>
</dbReference>
<sequence>MKQTGLTSLDTVDPIYQDLHNTFTTAIPGATITGILKIEMPEKIIKRHRNLAEKMSKKHRTDTQTITHAMFHGTTYSCCDPITKLETNAKLCENKECAMCGILRKGNKMRKGRNRWWWWWRKKSGIWSSNDPAHSLNYSLKRRDQHPYIMFVLDVLSPLPGYTLEVFNKAATIPKYLITFEYTKPQEHSSLIDLTENY</sequence>
<comment type="caution">
    <text evidence="1">The sequence shown here is derived from an EMBL/GenBank/DDBJ whole genome shotgun (WGS) entry which is preliminary data.</text>
</comment>
<keyword evidence="2" id="KW-1185">Reference proteome</keyword>
<dbReference type="Proteomes" id="UP000789508">
    <property type="component" value="Unassembled WGS sequence"/>
</dbReference>
<dbReference type="OrthoDB" id="2418730at2759"/>
<proteinExistence type="predicted"/>
<reference evidence="1" key="1">
    <citation type="submission" date="2021-06" db="EMBL/GenBank/DDBJ databases">
        <authorList>
            <person name="Kallberg Y."/>
            <person name="Tangrot J."/>
            <person name="Rosling A."/>
        </authorList>
    </citation>
    <scope>NUCLEOTIDE SEQUENCE</scope>
    <source>
        <strain evidence="1">FL130A</strain>
    </source>
</reference>
<dbReference type="Gene3D" id="3.90.228.10">
    <property type="match status" value="1"/>
</dbReference>
<dbReference type="EMBL" id="CAJVPS010002737">
    <property type="protein sequence ID" value="CAG8575242.1"/>
    <property type="molecule type" value="Genomic_DNA"/>
</dbReference>
<evidence type="ECO:0000313" key="2">
    <source>
        <dbReference type="Proteomes" id="UP000789508"/>
    </source>
</evidence>
<evidence type="ECO:0000313" key="1">
    <source>
        <dbReference type="EMBL" id="CAG8575242.1"/>
    </source>
</evidence>
<organism evidence="1 2">
    <name type="scientific">Ambispora leptoticha</name>
    <dbReference type="NCBI Taxonomy" id="144679"/>
    <lineage>
        <taxon>Eukaryota</taxon>
        <taxon>Fungi</taxon>
        <taxon>Fungi incertae sedis</taxon>
        <taxon>Mucoromycota</taxon>
        <taxon>Glomeromycotina</taxon>
        <taxon>Glomeromycetes</taxon>
        <taxon>Archaeosporales</taxon>
        <taxon>Ambisporaceae</taxon>
        <taxon>Ambispora</taxon>
    </lineage>
</organism>
<protein>
    <submittedName>
        <fullName evidence="1">11264_t:CDS:1</fullName>
    </submittedName>
</protein>
<accession>A0A9N9BPK0</accession>
<name>A0A9N9BPK0_9GLOM</name>
<dbReference type="AlphaFoldDB" id="A0A9N9BPK0"/>